<keyword evidence="3" id="KW-1185">Reference proteome</keyword>
<evidence type="ECO:0000313" key="3">
    <source>
        <dbReference type="Proteomes" id="UP000485058"/>
    </source>
</evidence>
<dbReference type="PANTHER" id="PTHR15020:SF50">
    <property type="entry name" value="UPF0659 PROTEIN YMR090W"/>
    <property type="match status" value="1"/>
</dbReference>
<dbReference type="SUPFAM" id="SSF51735">
    <property type="entry name" value="NAD(P)-binding Rossmann-fold domains"/>
    <property type="match status" value="1"/>
</dbReference>
<dbReference type="AlphaFoldDB" id="A0A699Z669"/>
<reference evidence="2 3" key="1">
    <citation type="submission" date="2020-02" db="EMBL/GenBank/DDBJ databases">
        <title>Draft genome sequence of Haematococcus lacustris strain NIES-144.</title>
        <authorList>
            <person name="Morimoto D."/>
            <person name="Nakagawa S."/>
            <person name="Yoshida T."/>
            <person name="Sawayama S."/>
        </authorList>
    </citation>
    <scope>NUCLEOTIDE SEQUENCE [LARGE SCALE GENOMIC DNA]</scope>
    <source>
        <strain evidence="2 3">NIES-144</strain>
    </source>
</reference>
<protein>
    <submittedName>
        <fullName evidence="2">NAD(P)-bd_dom domain-containing protein</fullName>
    </submittedName>
</protein>
<dbReference type="Gene3D" id="3.40.50.720">
    <property type="entry name" value="NAD(P)-binding Rossmann-like Domain"/>
    <property type="match status" value="1"/>
</dbReference>
<evidence type="ECO:0000259" key="1">
    <source>
        <dbReference type="Pfam" id="PF13460"/>
    </source>
</evidence>
<comment type="caution">
    <text evidence="2">The sequence shown here is derived from an EMBL/GenBank/DDBJ whole genome shotgun (WGS) entry which is preliminary data.</text>
</comment>
<feature type="domain" description="NAD(P)-binding" evidence="1">
    <location>
        <begin position="2"/>
        <end position="88"/>
    </location>
</feature>
<accession>A0A699Z669</accession>
<dbReference type="EMBL" id="BLLF01000767">
    <property type="protein sequence ID" value="GFH14796.1"/>
    <property type="molecule type" value="Genomic_DNA"/>
</dbReference>
<proteinExistence type="predicted"/>
<organism evidence="2 3">
    <name type="scientific">Haematococcus lacustris</name>
    <name type="common">Green alga</name>
    <name type="synonym">Haematococcus pluvialis</name>
    <dbReference type="NCBI Taxonomy" id="44745"/>
    <lineage>
        <taxon>Eukaryota</taxon>
        <taxon>Viridiplantae</taxon>
        <taxon>Chlorophyta</taxon>
        <taxon>core chlorophytes</taxon>
        <taxon>Chlorophyceae</taxon>
        <taxon>CS clade</taxon>
        <taxon>Chlamydomonadales</taxon>
        <taxon>Haematococcaceae</taxon>
        <taxon>Haematococcus</taxon>
    </lineage>
</organism>
<dbReference type="Pfam" id="PF13460">
    <property type="entry name" value="NAD_binding_10"/>
    <property type="match status" value="1"/>
</dbReference>
<evidence type="ECO:0000313" key="2">
    <source>
        <dbReference type="EMBL" id="GFH14796.1"/>
    </source>
</evidence>
<dbReference type="PANTHER" id="PTHR15020">
    <property type="entry name" value="FLAVIN REDUCTASE-RELATED"/>
    <property type="match status" value="1"/>
</dbReference>
<name>A0A699Z669_HAELA</name>
<gene>
    <name evidence="2" type="ORF">HaLaN_10913</name>
</gene>
<dbReference type="Proteomes" id="UP000485058">
    <property type="component" value="Unassembled WGS sequence"/>
</dbReference>
<dbReference type="InterPro" id="IPR016040">
    <property type="entry name" value="NAD(P)-bd_dom"/>
</dbReference>
<sequence>MQVKRFVLVTSAGVMRPTTFPYTILNTFGVLRFKRMSEQLLEGSGMPYTIFRPGRLTDGPYTSFDLNTLLQATAGSRQDVTLALSDSLSGEASRIATAEAVVQALQSSAAEGRAFALASREGEGPGQDRQRWEQLFTSAQP</sequence>
<dbReference type="InterPro" id="IPR036291">
    <property type="entry name" value="NAD(P)-bd_dom_sf"/>
</dbReference>